<sequence length="91" mass="10349">MTGQSVDLMESFEEMIRKQMLGDRFISEELDQLEVKLNEGLQTVIQVEADAVVELDKASFKALETIKNLGSSLDRSDRRITRIDRDVQTCA</sequence>
<evidence type="ECO:0000313" key="1">
    <source>
        <dbReference type="EMBL" id="KAJ8901133.1"/>
    </source>
</evidence>
<reference evidence="1 2" key="1">
    <citation type="journal article" date="2023" name="Nat. Commun.">
        <title>Origin of minicircular mitochondrial genomes in red algae.</title>
        <authorList>
            <person name="Lee Y."/>
            <person name="Cho C.H."/>
            <person name="Lee Y.M."/>
            <person name="Park S.I."/>
            <person name="Yang J.H."/>
            <person name="West J.A."/>
            <person name="Bhattacharya D."/>
            <person name="Yoon H.S."/>
        </authorList>
    </citation>
    <scope>NUCLEOTIDE SEQUENCE [LARGE SCALE GENOMIC DNA]</scope>
    <source>
        <strain evidence="1 2">CCMP1338</strain>
        <tissue evidence="1">Whole cell</tissue>
    </source>
</reference>
<dbReference type="Proteomes" id="UP001157974">
    <property type="component" value="Unassembled WGS sequence"/>
</dbReference>
<keyword evidence="2" id="KW-1185">Reference proteome</keyword>
<dbReference type="AlphaFoldDB" id="A0AAV8UJA6"/>
<accession>A0AAV8UJA6</accession>
<organism evidence="1 2">
    <name type="scientific">Rhodosorus marinus</name>
    <dbReference type="NCBI Taxonomy" id="101924"/>
    <lineage>
        <taxon>Eukaryota</taxon>
        <taxon>Rhodophyta</taxon>
        <taxon>Stylonematophyceae</taxon>
        <taxon>Stylonematales</taxon>
        <taxon>Stylonemataceae</taxon>
        <taxon>Rhodosorus</taxon>
    </lineage>
</organism>
<evidence type="ECO:0000313" key="2">
    <source>
        <dbReference type="Proteomes" id="UP001157974"/>
    </source>
</evidence>
<comment type="caution">
    <text evidence="1">The sequence shown here is derived from an EMBL/GenBank/DDBJ whole genome shotgun (WGS) entry which is preliminary data.</text>
</comment>
<gene>
    <name evidence="1" type="ORF">NDN08_004993</name>
</gene>
<proteinExistence type="predicted"/>
<protein>
    <submittedName>
        <fullName evidence="1">Uncharacterized protein</fullName>
    </submittedName>
</protein>
<dbReference type="EMBL" id="JAMWBK010000012">
    <property type="protein sequence ID" value="KAJ8901133.1"/>
    <property type="molecule type" value="Genomic_DNA"/>
</dbReference>
<name>A0AAV8UJA6_9RHOD</name>